<gene>
    <name evidence="1" type="ORF">F4821DRAFT_242117</name>
</gene>
<evidence type="ECO:0000313" key="2">
    <source>
        <dbReference type="Proteomes" id="UP001497680"/>
    </source>
</evidence>
<organism evidence="1 2">
    <name type="scientific">Hypoxylon rubiginosum</name>
    <dbReference type="NCBI Taxonomy" id="110542"/>
    <lineage>
        <taxon>Eukaryota</taxon>
        <taxon>Fungi</taxon>
        <taxon>Dikarya</taxon>
        <taxon>Ascomycota</taxon>
        <taxon>Pezizomycotina</taxon>
        <taxon>Sordariomycetes</taxon>
        <taxon>Xylariomycetidae</taxon>
        <taxon>Xylariales</taxon>
        <taxon>Hypoxylaceae</taxon>
        <taxon>Hypoxylon</taxon>
    </lineage>
</organism>
<keyword evidence="2" id="KW-1185">Reference proteome</keyword>
<name>A0ACC0CWC6_9PEZI</name>
<evidence type="ECO:0000313" key="1">
    <source>
        <dbReference type="EMBL" id="KAI6084693.1"/>
    </source>
</evidence>
<accession>A0ACC0CWC6</accession>
<dbReference type="EMBL" id="MU394333">
    <property type="protein sequence ID" value="KAI6084693.1"/>
    <property type="molecule type" value="Genomic_DNA"/>
</dbReference>
<dbReference type="Proteomes" id="UP001497680">
    <property type="component" value="Unassembled WGS sequence"/>
</dbReference>
<sequence>MATSVAAEAAAEAGEEDVEEEVVEEGGVEEGGVEDAVEEEAAAAVVVVVEAAAAEDAGPCRKAPNCKNSFSLRAKFIKPQNNSISTSTQTFKGGIPIALRRIITHQNPALDIMSQSRNPSSFQDSDDDSIPNRLSANETSSSNSNLFGPLTPSLSCIYKDQHQNPKHPLMSSRALVKVPVHTRGLGYGAHTKSVRGLNGGSRRRRRRRQGWRRQRG</sequence>
<protein>
    <submittedName>
        <fullName evidence="1">Uncharacterized protein</fullName>
    </submittedName>
</protein>
<proteinExistence type="predicted"/>
<comment type="caution">
    <text evidence="1">The sequence shown here is derived from an EMBL/GenBank/DDBJ whole genome shotgun (WGS) entry which is preliminary data.</text>
</comment>
<reference evidence="1 2" key="1">
    <citation type="journal article" date="2022" name="New Phytol.">
        <title>Ecological generalism drives hyperdiversity of secondary metabolite gene clusters in xylarialean endophytes.</title>
        <authorList>
            <person name="Franco M.E.E."/>
            <person name="Wisecaver J.H."/>
            <person name="Arnold A.E."/>
            <person name="Ju Y.M."/>
            <person name="Slot J.C."/>
            <person name="Ahrendt S."/>
            <person name="Moore L.P."/>
            <person name="Eastman K.E."/>
            <person name="Scott K."/>
            <person name="Konkel Z."/>
            <person name="Mondo S.J."/>
            <person name="Kuo A."/>
            <person name="Hayes R.D."/>
            <person name="Haridas S."/>
            <person name="Andreopoulos B."/>
            <person name="Riley R."/>
            <person name="LaButti K."/>
            <person name="Pangilinan J."/>
            <person name="Lipzen A."/>
            <person name="Amirebrahimi M."/>
            <person name="Yan J."/>
            <person name="Adam C."/>
            <person name="Keymanesh K."/>
            <person name="Ng V."/>
            <person name="Louie K."/>
            <person name="Northen T."/>
            <person name="Drula E."/>
            <person name="Henrissat B."/>
            <person name="Hsieh H.M."/>
            <person name="Youens-Clark K."/>
            <person name="Lutzoni F."/>
            <person name="Miadlikowska J."/>
            <person name="Eastwood D.C."/>
            <person name="Hamelin R.C."/>
            <person name="Grigoriev I.V."/>
            <person name="U'Ren J.M."/>
        </authorList>
    </citation>
    <scope>NUCLEOTIDE SEQUENCE [LARGE SCALE GENOMIC DNA]</scope>
    <source>
        <strain evidence="1 2">ER1909</strain>
    </source>
</reference>